<protein>
    <recommendedName>
        <fullName evidence="4">DUF4386 family protein</fullName>
    </recommendedName>
</protein>
<accession>A0A935IMF6</accession>
<dbReference type="EMBL" id="JADJIB010000012">
    <property type="protein sequence ID" value="MBK7274814.1"/>
    <property type="molecule type" value="Genomic_DNA"/>
</dbReference>
<evidence type="ECO:0000256" key="1">
    <source>
        <dbReference type="SAM" id="Phobius"/>
    </source>
</evidence>
<name>A0A935IMF6_9MICO</name>
<feature type="transmembrane region" description="Helical" evidence="1">
    <location>
        <begin position="175"/>
        <end position="195"/>
    </location>
</feature>
<dbReference type="Proteomes" id="UP000726105">
    <property type="component" value="Unassembled WGS sequence"/>
</dbReference>
<dbReference type="AlphaFoldDB" id="A0A935IMF6"/>
<organism evidence="2 3">
    <name type="scientific">Candidatus Phosphoribacter hodrii</name>
    <dbReference type="NCBI Taxonomy" id="2953743"/>
    <lineage>
        <taxon>Bacteria</taxon>
        <taxon>Bacillati</taxon>
        <taxon>Actinomycetota</taxon>
        <taxon>Actinomycetes</taxon>
        <taxon>Micrococcales</taxon>
        <taxon>Dermatophilaceae</taxon>
        <taxon>Candidatus Phosphoribacter</taxon>
    </lineage>
</organism>
<proteinExistence type="predicted"/>
<comment type="caution">
    <text evidence="2">The sequence shown here is derived from an EMBL/GenBank/DDBJ whole genome shotgun (WGS) entry which is preliminary data.</text>
</comment>
<feature type="transmembrane region" description="Helical" evidence="1">
    <location>
        <begin position="97"/>
        <end position="125"/>
    </location>
</feature>
<feature type="transmembrane region" description="Helical" evidence="1">
    <location>
        <begin position="145"/>
        <end position="168"/>
    </location>
</feature>
<sequence>MTTATHTPTRVRPERVVGATAIALAASLLIQNVVLGAGAPDYGAPVADVLAFHAKNRGTVAVSVGLEALNLPLLLGFLAGLHGLVRGRSEGGATWSRLALAAGATLSAIWAIYAVAWIGVVLAAGRGAESIPTLQLAWHMHAAGLAMALPALGTTFFGAAMATHAALLTAPWQRLLGVVGPILLIVAGSASLAIADGSPMVFVGVGGLALWVVWLLATGIRLMRVKATTLVRP</sequence>
<feature type="transmembrane region" description="Helical" evidence="1">
    <location>
        <begin position="201"/>
        <end position="223"/>
    </location>
</feature>
<evidence type="ECO:0000313" key="2">
    <source>
        <dbReference type="EMBL" id="MBK7274814.1"/>
    </source>
</evidence>
<reference evidence="2 3" key="1">
    <citation type="submission" date="2020-10" db="EMBL/GenBank/DDBJ databases">
        <title>Connecting structure to function with the recovery of over 1000 high-quality activated sludge metagenome-assembled genomes encoding full-length rRNA genes using long-read sequencing.</title>
        <authorList>
            <person name="Singleton C.M."/>
            <person name="Petriglieri F."/>
            <person name="Kristensen J.M."/>
            <person name="Kirkegaard R.H."/>
            <person name="Michaelsen T.Y."/>
            <person name="Andersen M.H."/>
            <person name="Karst S.M."/>
            <person name="Dueholm M.S."/>
            <person name="Nielsen P.H."/>
            <person name="Albertsen M."/>
        </authorList>
    </citation>
    <scope>NUCLEOTIDE SEQUENCE [LARGE SCALE GENOMIC DNA]</scope>
    <source>
        <strain evidence="2">Ega_18-Q3-R5-49_MAXAC.001</strain>
    </source>
</reference>
<gene>
    <name evidence="2" type="ORF">IPI13_17295</name>
</gene>
<keyword evidence="1" id="KW-1133">Transmembrane helix</keyword>
<keyword evidence="1" id="KW-0812">Transmembrane</keyword>
<evidence type="ECO:0008006" key="4">
    <source>
        <dbReference type="Google" id="ProtNLM"/>
    </source>
</evidence>
<feature type="transmembrane region" description="Helical" evidence="1">
    <location>
        <begin position="60"/>
        <end position="85"/>
    </location>
</feature>
<evidence type="ECO:0000313" key="3">
    <source>
        <dbReference type="Proteomes" id="UP000726105"/>
    </source>
</evidence>
<keyword evidence="1" id="KW-0472">Membrane</keyword>